<dbReference type="OrthoDB" id="434939at2759"/>
<dbReference type="EMBL" id="CAJFCW020000005">
    <property type="protein sequence ID" value="CAG9116713.1"/>
    <property type="molecule type" value="Genomic_DNA"/>
</dbReference>
<dbReference type="SMART" id="SM01161">
    <property type="entry name" value="DUF1767"/>
    <property type="match status" value="1"/>
</dbReference>
<feature type="region of interest" description="Disordered" evidence="3">
    <location>
        <begin position="619"/>
        <end position="654"/>
    </location>
</feature>
<dbReference type="Pfam" id="PF08585">
    <property type="entry name" value="RMI1_N_C"/>
    <property type="match status" value="1"/>
</dbReference>
<evidence type="ECO:0000313" key="5">
    <source>
        <dbReference type="EMBL" id="CAD5222721.1"/>
    </source>
</evidence>
<name>A0A811L6B6_9BILA</name>
<evidence type="ECO:0000256" key="3">
    <source>
        <dbReference type="SAM" id="MobiDB-lite"/>
    </source>
</evidence>
<comment type="caution">
    <text evidence="5">The sequence shown here is derived from an EMBL/GenBank/DDBJ whole genome shotgun (WGS) entry which is preliminary data.</text>
</comment>
<gene>
    <name evidence="5" type="ORF">BOKJ2_LOCUS9785</name>
</gene>
<dbReference type="EMBL" id="CAJFDH010000005">
    <property type="protein sequence ID" value="CAD5222721.1"/>
    <property type="molecule type" value="Genomic_DNA"/>
</dbReference>
<reference evidence="5" key="1">
    <citation type="submission" date="2020-09" db="EMBL/GenBank/DDBJ databases">
        <authorList>
            <person name="Kikuchi T."/>
        </authorList>
    </citation>
    <scope>NUCLEOTIDE SEQUENCE</scope>
    <source>
        <strain evidence="5">SH1</strain>
    </source>
</reference>
<dbReference type="Gene3D" id="2.40.50.770">
    <property type="entry name" value="RecQ-mediated genome instability protein Rmi1, C-terminal domain"/>
    <property type="match status" value="1"/>
</dbReference>
<accession>A0A811L6B6</accession>
<dbReference type="PANTHER" id="PTHR13681:SF24">
    <property type="entry name" value="TUDOR DOMAIN-CONTAINING PROTEIN 3"/>
    <property type="match status" value="1"/>
</dbReference>
<feature type="domain" description="RecQ mediated genome instability protein 1 OB-fold" evidence="4">
    <location>
        <begin position="88"/>
        <end position="163"/>
    </location>
</feature>
<dbReference type="InterPro" id="IPR013894">
    <property type="entry name" value="RMI1_OB"/>
</dbReference>
<sequence>MSLPELKNQGWNIDESALTKVAADSEAEDVIVKGGNALYTFLLDTDLRQISSPGIANASTAKKELQGPIVLQLVSWRNVSYPEASKHDGNNGLCVIRLTDGHQAVKALLFEPISKLDGSTPRGTKVMIDGKVKMEAGFLMLNKKNITVLGGTVEELVEKWKVEKFGGRTGKGATNAPKWVPFGKNKKVDLKIDRNFRAMKVVGKTGENEAEDDEKTAQFKAQRMAQIEALGVAAKDDVVEEVEKKVDDLRISDILNEQNKIKKSYGNDRNERSQGRGRGGKEQRDHGEKREYGERREHGEARHILYQEMGKVVGHQGVEEEVVVDRITRNLINHGKKDIVVVLGQTASEQMRIPDIREVDKLLDIKGKLKLQGIKDNIKVLDIKGKVKARDIEVIDKIHGTKGDNKTQVIKEVHKSSVVGQVANQVQEVQGRKLVGEGLQEVPEDNVEVEEEEVTTILDHLLVNQFLIWLIFLPYKRMSLPELKNQGWNIDESALTKVAADSEAEDVIAKGGNALYTFLLDFGGRTGKGATNAPKWVPFGKNKKVDLKKDRNFRAMKVVGKTGENEAEDDEKTAQFKAQRMAQIEALGVAAKDDVVEEVEKKVDDLRISDILNEQNKIKKSYGNDRNERSQGRGRGGKEQRDYGERREHGEARHSLYREMDKVEEHQEAEEEVVEDLTISNLINHGKEDIVAVLGQIASDQMRIPDIREVDKLLDIKGKLKLQGIKDNVKILDIKDNIKVLDIKGKVKARDIKVIDKIHGTKGDNKTQVIKEVHKSSVVGQVANQVQEVQGRKLVEEGLQEVPEAPEDNVGVEEEEVTTILDHLLVNQFLIWLIFLPYKRTID</sequence>
<feature type="compositionally biased region" description="Basic and acidic residues" evidence="3">
    <location>
        <begin position="265"/>
        <end position="300"/>
    </location>
</feature>
<dbReference type="AlphaFoldDB" id="A0A811L6B6"/>
<dbReference type="Proteomes" id="UP000614601">
    <property type="component" value="Unassembled WGS sequence"/>
</dbReference>
<dbReference type="PANTHER" id="PTHR13681">
    <property type="entry name" value="SURVIVAL OF MOTOR NEURON-RELATED-SPLICING FACTOR 30-RELATED"/>
    <property type="match status" value="1"/>
</dbReference>
<evidence type="ECO:0000313" key="6">
    <source>
        <dbReference type="Proteomes" id="UP000614601"/>
    </source>
</evidence>
<dbReference type="InterPro" id="IPR042470">
    <property type="entry name" value="RMI1_N_C_sf"/>
</dbReference>
<dbReference type="Proteomes" id="UP000783686">
    <property type="component" value="Unassembled WGS sequence"/>
</dbReference>
<protein>
    <recommendedName>
        <fullName evidence="4">RecQ mediated genome instability protein 1 OB-fold domain-containing protein</fullName>
    </recommendedName>
</protein>
<evidence type="ECO:0000256" key="2">
    <source>
        <dbReference type="ARBA" id="ARBA00023242"/>
    </source>
</evidence>
<proteinExistence type="predicted"/>
<feature type="compositionally biased region" description="Basic and acidic residues" evidence="3">
    <location>
        <begin position="622"/>
        <end position="654"/>
    </location>
</feature>
<dbReference type="GO" id="GO:0005634">
    <property type="term" value="C:nucleus"/>
    <property type="evidence" value="ECO:0007669"/>
    <property type="project" value="UniProtKB-SubCell"/>
</dbReference>
<evidence type="ECO:0000256" key="1">
    <source>
        <dbReference type="ARBA" id="ARBA00004123"/>
    </source>
</evidence>
<comment type="subcellular location">
    <subcellularLocation>
        <location evidence="1">Nucleus</location>
    </subcellularLocation>
</comment>
<organism evidence="5 6">
    <name type="scientific">Bursaphelenchus okinawaensis</name>
    <dbReference type="NCBI Taxonomy" id="465554"/>
    <lineage>
        <taxon>Eukaryota</taxon>
        <taxon>Metazoa</taxon>
        <taxon>Ecdysozoa</taxon>
        <taxon>Nematoda</taxon>
        <taxon>Chromadorea</taxon>
        <taxon>Rhabditida</taxon>
        <taxon>Tylenchina</taxon>
        <taxon>Tylenchomorpha</taxon>
        <taxon>Aphelenchoidea</taxon>
        <taxon>Aphelenchoididae</taxon>
        <taxon>Bursaphelenchus</taxon>
    </lineage>
</organism>
<keyword evidence="2" id="KW-0539">Nucleus</keyword>
<evidence type="ECO:0000259" key="4">
    <source>
        <dbReference type="Pfam" id="PF08585"/>
    </source>
</evidence>
<feature type="region of interest" description="Disordered" evidence="3">
    <location>
        <begin position="262"/>
        <end position="300"/>
    </location>
</feature>
<keyword evidence="6" id="KW-1185">Reference proteome</keyword>